<keyword evidence="1 7" id="KW-0963">Cytoplasm</keyword>
<dbReference type="KEGG" id="rca:Rcas_0285"/>
<dbReference type="NCBIfam" id="TIGR00755">
    <property type="entry name" value="ksgA"/>
    <property type="match status" value="1"/>
</dbReference>
<comment type="subcellular location">
    <subcellularLocation>
        <location evidence="7">Cytoplasm</location>
    </subcellularLocation>
</comment>
<dbReference type="InterPro" id="IPR011530">
    <property type="entry name" value="rRNA_adenine_dimethylase"/>
</dbReference>
<evidence type="ECO:0000256" key="7">
    <source>
        <dbReference type="HAMAP-Rule" id="MF_00607"/>
    </source>
</evidence>
<reference evidence="10 11" key="1">
    <citation type="submission" date="2007-08" db="EMBL/GenBank/DDBJ databases">
        <title>Complete sequence of Roseiflexus castenholzii DSM 13941.</title>
        <authorList>
            <consortium name="US DOE Joint Genome Institute"/>
            <person name="Copeland A."/>
            <person name="Lucas S."/>
            <person name="Lapidus A."/>
            <person name="Barry K."/>
            <person name="Glavina del Rio T."/>
            <person name="Dalin E."/>
            <person name="Tice H."/>
            <person name="Pitluck S."/>
            <person name="Thompson L.S."/>
            <person name="Brettin T."/>
            <person name="Bruce D."/>
            <person name="Detter J.C."/>
            <person name="Han C."/>
            <person name="Tapia R."/>
            <person name="Schmutz J."/>
            <person name="Larimer F."/>
            <person name="Land M."/>
            <person name="Hauser L."/>
            <person name="Kyrpides N."/>
            <person name="Mikhailova N."/>
            <person name="Bryant D.A."/>
            <person name="Hanada S."/>
            <person name="Tsukatani Y."/>
            <person name="Richardson P."/>
        </authorList>
    </citation>
    <scope>NUCLEOTIDE SEQUENCE [LARGE SCALE GENOMIC DNA]</scope>
    <source>
        <strain evidence="11">DSM 13941 / HLO8</strain>
    </source>
</reference>
<dbReference type="SUPFAM" id="SSF53335">
    <property type="entry name" value="S-adenosyl-L-methionine-dependent methyltransferases"/>
    <property type="match status" value="1"/>
</dbReference>
<feature type="binding site" evidence="7 8">
    <location>
        <position position="79"/>
    </location>
    <ligand>
        <name>S-adenosyl-L-methionine</name>
        <dbReference type="ChEBI" id="CHEBI:59789"/>
    </ligand>
</feature>
<evidence type="ECO:0000313" key="10">
    <source>
        <dbReference type="EMBL" id="ABU56418.1"/>
    </source>
</evidence>
<dbReference type="RefSeq" id="WP_011997822.1">
    <property type="nucleotide sequence ID" value="NC_009767.1"/>
</dbReference>
<dbReference type="InterPro" id="IPR029063">
    <property type="entry name" value="SAM-dependent_MTases_sf"/>
</dbReference>
<feature type="binding site" evidence="7 8">
    <location>
        <position position="58"/>
    </location>
    <ligand>
        <name>S-adenosyl-L-methionine</name>
        <dbReference type="ChEBI" id="CHEBI:59789"/>
    </ligand>
</feature>
<dbReference type="Proteomes" id="UP000000263">
    <property type="component" value="Chromosome"/>
</dbReference>
<dbReference type="HAMAP" id="MF_00607">
    <property type="entry name" value="16SrRNA_methyltr_A"/>
    <property type="match status" value="1"/>
</dbReference>
<protein>
    <recommendedName>
        <fullName evidence="7">Ribosomal RNA small subunit methyltransferase A</fullName>
        <ecNumber evidence="7">2.1.1.182</ecNumber>
    </recommendedName>
    <alternativeName>
        <fullName evidence="7">16S rRNA (adenine(1518)-N(6)/adenine(1519)-N(6))-dimethyltransferase</fullName>
    </alternativeName>
    <alternativeName>
        <fullName evidence="7">16S rRNA dimethyladenosine transferase</fullName>
    </alternativeName>
    <alternativeName>
        <fullName evidence="7">16S rRNA dimethylase</fullName>
    </alternativeName>
    <alternativeName>
        <fullName evidence="7">S-adenosylmethionine-6-N', N'-adenosyl(rRNA) dimethyltransferase</fullName>
    </alternativeName>
</protein>
<dbReference type="EMBL" id="CP000804">
    <property type="protein sequence ID" value="ABU56418.1"/>
    <property type="molecule type" value="Genomic_DNA"/>
</dbReference>
<dbReference type="EC" id="2.1.1.182" evidence="7"/>
<keyword evidence="6 7" id="KW-0694">RNA-binding</keyword>
<comment type="function">
    <text evidence="7">Specifically dimethylates two adjacent adenosines (A1518 and A1519) in the loop of a conserved hairpin near the 3'-end of 16S rRNA in the 30S particle. May play a critical role in biogenesis of 30S subunits.</text>
</comment>
<dbReference type="PANTHER" id="PTHR11727">
    <property type="entry name" value="DIMETHYLADENOSINE TRANSFERASE"/>
    <property type="match status" value="1"/>
</dbReference>
<dbReference type="InterPro" id="IPR020598">
    <property type="entry name" value="rRNA_Ade_methylase_Trfase_N"/>
</dbReference>
<feature type="binding site" evidence="7 8">
    <location>
        <position position="31"/>
    </location>
    <ligand>
        <name>S-adenosyl-L-methionine</name>
        <dbReference type="ChEBI" id="CHEBI:59789"/>
    </ligand>
</feature>
<gene>
    <name evidence="7" type="primary">rsmA</name>
    <name evidence="7" type="synonym">ksgA</name>
    <name evidence="10" type="ordered locus">Rcas_0285</name>
</gene>
<keyword evidence="2 7" id="KW-0698">rRNA processing</keyword>
<evidence type="ECO:0000313" key="11">
    <source>
        <dbReference type="Proteomes" id="UP000000263"/>
    </source>
</evidence>
<dbReference type="OrthoDB" id="9814755at2"/>
<dbReference type="Pfam" id="PF00398">
    <property type="entry name" value="RrnaAD"/>
    <property type="match status" value="1"/>
</dbReference>
<comment type="similarity">
    <text evidence="7">Belongs to the class I-like SAM-binding methyltransferase superfamily. rRNA adenine N(6)-methyltransferase family. RsmA subfamily.</text>
</comment>
<evidence type="ECO:0000256" key="8">
    <source>
        <dbReference type="PROSITE-ProRule" id="PRU01026"/>
    </source>
</evidence>
<keyword evidence="11" id="KW-1185">Reference proteome</keyword>
<evidence type="ECO:0000256" key="4">
    <source>
        <dbReference type="ARBA" id="ARBA00022679"/>
    </source>
</evidence>
<evidence type="ECO:0000256" key="1">
    <source>
        <dbReference type="ARBA" id="ARBA00022490"/>
    </source>
</evidence>
<dbReference type="Gene3D" id="3.40.50.150">
    <property type="entry name" value="Vaccinia Virus protein VP39"/>
    <property type="match status" value="1"/>
</dbReference>
<sequence length="302" mass="32825">MTSANPYLSLARVRAALHALDLRPSRSMGQNFLIDGAALAKIVNAAQLTSDDTVIEVGPGLGVLTWELMHRTRAVIAVELDHRLADRLRAEFRAFSNLAIIQGDVLRLPPEAILAEHDPDASSGARPYKVVANLPYAITSAALRHFLSNPLRPALMVVLVQREVADRICARPGNLSVLAHAVQIYAEPEIIARIPASCFFPTPEVESTVLRLRIRPQPAVVPDQPEALLRLIKAGFLHPRKQLGNALPGGMAAMGMKTDKQKILNALTAAGINATRRAETVTLDEWGAVYRALKMDSEKVKG</sequence>
<comment type="catalytic activity">
    <reaction evidence="7">
        <text>adenosine(1518)/adenosine(1519) in 16S rRNA + 4 S-adenosyl-L-methionine = N(6)-dimethyladenosine(1518)/N(6)-dimethyladenosine(1519) in 16S rRNA + 4 S-adenosyl-L-homocysteine + 4 H(+)</text>
        <dbReference type="Rhea" id="RHEA:19609"/>
        <dbReference type="Rhea" id="RHEA-COMP:10232"/>
        <dbReference type="Rhea" id="RHEA-COMP:10233"/>
        <dbReference type="ChEBI" id="CHEBI:15378"/>
        <dbReference type="ChEBI" id="CHEBI:57856"/>
        <dbReference type="ChEBI" id="CHEBI:59789"/>
        <dbReference type="ChEBI" id="CHEBI:74411"/>
        <dbReference type="ChEBI" id="CHEBI:74493"/>
        <dbReference type="EC" id="2.1.1.182"/>
    </reaction>
</comment>
<dbReference type="SMART" id="SM00650">
    <property type="entry name" value="rADc"/>
    <property type="match status" value="1"/>
</dbReference>
<dbReference type="GO" id="GO:0052908">
    <property type="term" value="F:16S rRNA (adenine(1518)-N(6)/adenine(1519)-N(6))-dimethyltransferase activity"/>
    <property type="evidence" value="ECO:0007669"/>
    <property type="project" value="UniProtKB-EC"/>
</dbReference>
<dbReference type="PROSITE" id="PS01131">
    <property type="entry name" value="RRNA_A_DIMETH"/>
    <property type="match status" value="1"/>
</dbReference>
<accession>A7NG31</accession>
<evidence type="ECO:0000259" key="9">
    <source>
        <dbReference type="SMART" id="SM00650"/>
    </source>
</evidence>
<dbReference type="STRING" id="383372.Rcas_0285"/>
<dbReference type="PANTHER" id="PTHR11727:SF7">
    <property type="entry name" value="DIMETHYLADENOSINE TRANSFERASE-RELATED"/>
    <property type="match status" value="1"/>
</dbReference>
<keyword evidence="4 7" id="KW-0808">Transferase</keyword>
<evidence type="ECO:0000256" key="6">
    <source>
        <dbReference type="ARBA" id="ARBA00022884"/>
    </source>
</evidence>
<dbReference type="InterPro" id="IPR020596">
    <property type="entry name" value="rRNA_Ade_Mease_Trfase_CS"/>
</dbReference>
<feature type="binding site" evidence="7 8">
    <location>
        <position position="133"/>
    </location>
    <ligand>
        <name>S-adenosyl-L-methionine</name>
        <dbReference type="ChEBI" id="CHEBI:59789"/>
    </ligand>
</feature>
<proteinExistence type="inferred from homology"/>
<evidence type="ECO:0000256" key="2">
    <source>
        <dbReference type="ARBA" id="ARBA00022552"/>
    </source>
</evidence>
<dbReference type="InterPro" id="IPR023165">
    <property type="entry name" value="rRNA_Ade_diMease-like_C"/>
</dbReference>
<dbReference type="HOGENOM" id="CLU_041220_0_0_0"/>
<organism evidence="10 11">
    <name type="scientific">Roseiflexus castenholzii (strain DSM 13941 / HLO8)</name>
    <dbReference type="NCBI Taxonomy" id="383372"/>
    <lineage>
        <taxon>Bacteria</taxon>
        <taxon>Bacillati</taxon>
        <taxon>Chloroflexota</taxon>
        <taxon>Chloroflexia</taxon>
        <taxon>Chloroflexales</taxon>
        <taxon>Roseiflexineae</taxon>
        <taxon>Roseiflexaceae</taxon>
        <taxon>Roseiflexus</taxon>
    </lineage>
</organism>
<feature type="binding site" evidence="7 8">
    <location>
        <position position="33"/>
    </location>
    <ligand>
        <name>S-adenosyl-L-methionine</name>
        <dbReference type="ChEBI" id="CHEBI:59789"/>
    </ligand>
</feature>
<feature type="binding site" evidence="7 8">
    <location>
        <position position="104"/>
    </location>
    <ligand>
        <name>S-adenosyl-L-methionine</name>
        <dbReference type="ChEBI" id="CHEBI:59789"/>
    </ligand>
</feature>
<dbReference type="GO" id="GO:0005829">
    <property type="term" value="C:cytosol"/>
    <property type="evidence" value="ECO:0007669"/>
    <property type="project" value="TreeGrafter"/>
</dbReference>
<dbReference type="AlphaFoldDB" id="A7NG31"/>
<dbReference type="InterPro" id="IPR001737">
    <property type="entry name" value="KsgA/Erm"/>
</dbReference>
<dbReference type="Gene3D" id="1.10.8.100">
    <property type="entry name" value="Ribosomal RNA adenine dimethylase-like, domain 2"/>
    <property type="match status" value="1"/>
</dbReference>
<keyword evidence="3 7" id="KW-0489">Methyltransferase</keyword>
<evidence type="ECO:0000256" key="5">
    <source>
        <dbReference type="ARBA" id="ARBA00022691"/>
    </source>
</evidence>
<dbReference type="PROSITE" id="PS51689">
    <property type="entry name" value="SAM_RNA_A_N6_MT"/>
    <property type="match status" value="1"/>
</dbReference>
<keyword evidence="5 7" id="KW-0949">S-adenosyl-L-methionine</keyword>
<name>A7NG31_ROSCS</name>
<dbReference type="GO" id="GO:0003723">
    <property type="term" value="F:RNA binding"/>
    <property type="evidence" value="ECO:0007669"/>
    <property type="project" value="UniProtKB-UniRule"/>
</dbReference>
<dbReference type="eggNOG" id="COG0030">
    <property type="taxonomic scope" value="Bacteria"/>
</dbReference>
<feature type="domain" description="Ribosomal RNA adenine methylase transferase N-terminal" evidence="9">
    <location>
        <begin position="38"/>
        <end position="216"/>
    </location>
</feature>
<evidence type="ECO:0000256" key="3">
    <source>
        <dbReference type="ARBA" id="ARBA00022603"/>
    </source>
</evidence>